<dbReference type="Proteomes" id="UP000322294">
    <property type="component" value="Unassembled WGS sequence"/>
</dbReference>
<dbReference type="CDD" id="cd00077">
    <property type="entry name" value="HDc"/>
    <property type="match status" value="1"/>
</dbReference>
<evidence type="ECO:0000313" key="2">
    <source>
        <dbReference type="EMBL" id="TYP53785.1"/>
    </source>
</evidence>
<dbReference type="Gene3D" id="1.10.3210.10">
    <property type="entry name" value="Hypothetical protein af1432"/>
    <property type="match status" value="1"/>
</dbReference>
<keyword evidence="3" id="KW-1185">Reference proteome</keyword>
<dbReference type="PANTHER" id="PTHR43155">
    <property type="entry name" value="CYCLIC DI-GMP PHOSPHODIESTERASE PA4108-RELATED"/>
    <property type="match status" value="1"/>
</dbReference>
<dbReference type="AlphaFoldDB" id="A0A5S5ASJ0"/>
<dbReference type="SUPFAM" id="SSF109604">
    <property type="entry name" value="HD-domain/PDEase-like"/>
    <property type="match status" value="1"/>
</dbReference>
<dbReference type="RefSeq" id="WP_148867258.1">
    <property type="nucleotide sequence ID" value="NZ_VNHO01000014.1"/>
</dbReference>
<comment type="caution">
    <text evidence="2">The sequence shown here is derived from an EMBL/GenBank/DDBJ whole genome shotgun (WGS) entry which is preliminary data.</text>
</comment>
<dbReference type="EMBL" id="VNHO01000014">
    <property type="protein sequence ID" value="TYP53785.1"/>
    <property type="molecule type" value="Genomic_DNA"/>
</dbReference>
<protein>
    <submittedName>
        <fullName evidence="2">HD domain-containing protein</fullName>
    </submittedName>
</protein>
<dbReference type="PROSITE" id="PS51832">
    <property type="entry name" value="HD_GYP"/>
    <property type="match status" value="1"/>
</dbReference>
<name>A0A5S5ASJ0_9FIRM</name>
<organism evidence="2 3">
    <name type="scientific">Thermosediminibacter litoriperuensis</name>
    <dbReference type="NCBI Taxonomy" id="291989"/>
    <lineage>
        <taxon>Bacteria</taxon>
        <taxon>Bacillati</taxon>
        <taxon>Bacillota</taxon>
        <taxon>Clostridia</taxon>
        <taxon>Thermosediminibacterales</taxon>
        <taxon>Thermosediminibacteraceae</taxon>
        <taxon>Thermosediminibacter</taxon>
    </lineage>
</organism>
<dbReference type="InterPro" id="IPR037522">
    <property type="entry name" value="HD_GYP_dom"/>
</dbReference>
<dbReference type="Pfam" id="PF13487">
    <property type="entry name" value="HD_5"/>
    <property type="match status" value="1"/>
</dbReference>
<dbReference type="OrthoDB" id="10822at2"/>
<dbReference type="SMART" id="SM00471">
    <property type="entry name" value="HDc"/>
    <property type="match status" value="1"/>
</dbReference>
<dbReference type="InterPro" id="IPR003607">
    <property type="entry name" value="HD/PDEase_dom"/>
</dbReference>
<proteinExistence type="predicted"/>
<dbReference type="PANTHER" id="PTHR43155:SF2">
    <property type="entry name" value="CYCLIC DI-GMP PHOSPHODIESTERASE PA4108"/>
    <property type="match status" value="1"/>
</dbReference>
<reference evidence="2 3" key="1">
    <citation type="submission" date="2019-07" db="EMBL/GenBank/DDBJ databases">
        <title>Genomic Encyclopedia of Type Strains, Phase I: the one thousand microbial genomes (KMG-I) project.</title>
        <authorList>
            <person name="Kyrpides N."/>
        </authorList>
    </citation>
    <scope>NUCLEOTIDE SEQUENCE [LARGE SCALE GENOMIC DNA]</scope>
    <source>
        <strain evidence="2 3">DSM 16647</strain>
    </source>
</reference>
<evidence type="ECO:0000259" key="1">
    <source>
        <dbReference type="PROSITE" id="PS51832"/>
    </source>
</evidence>
<evidence type="ECO:0000313" key="3">
    <source>
        <dbReference type="Proteomes" id="UP000322294"/>
    </source>
</evidence>
<gene>
    <name evidence="2" type="ORF">LZ11_01507</name>
</gene>
<accession>A0A5S5ASJ0</accession>
<feature type="domain" description="HD-GYP" evidence="1">
    <location>
        <begin position="102"/>
        <end position="301"/>
    </location>
</feature>
<sequence>MKLPTTHLLPGMKLAKPVYGNCGELLLNRGVVLTSRYINALKRNNVIVVDVDGPVPYDEMEINETLSEKIRVEAMRVLNSWVKNLENTPISSIFESVEALLDEILSGKAVIDHLTDICSSDLYTFAHSVDVCTLAILTGIRLGYSREKLFALGAGSLLHDIGKTLIDPAVLNKPGKLTPEEFKIIMTHPAKGWKLIKNKKGENEVHPRSMNIILNHHERYDGTGYPRNLKGSEIDEFSMICAVADVYNAMTTDRVYRKAFPPNEVYEMFQASGNTKFDLRVINAFLSCVKPYPAGTLVRLSNGTIGCVVSANPPLPFRPKVQLIPSGEILDLEKELSLVIEAPLSPEEAQKFVISYGP</sequence>